<evidence type="ECO:0000256" key="1">
    <source>
        <dbReference type="SAM" id="Phobius"/>
    </source>
</evidence>
<keyword evidence="1" id="KW-1133">Transmembrane helix</keyword>
<protein>
    <submittedName>
        <fullName evidence="2">Uncharacterized protein</fullName>
    </submittedName>
</protein>
<dbReference type="InterPro" id="IPR048136">
    <property type="entry name" value="STM3941-like"/>
</dbReference>
<feature type="transmembrane region" description="Helical" evidence="1">
    <location>
        <begin position="51"/>
        <end position="70"/>
    </location>
</feature>
<keyword evidence="1" id="KW-0472">Membrane</keyword>
<keyword evidence="3" id="KW-1185">Reference proteome</keyword>
<evidence type="ECO:0000313" key="3">
    <source>
        <dbReference type="Proteomes" id="UP000297966"/>
    </source>
</evidence>
<gene>
    <name evidence="2" type="ORF">E4K65_20110</name>
</gene>
<accession>A0A4Y9LST3</accession>
<dbReference type="Proteomes" id="UP000297966">
    <property type="component" value="Unassembled WGS sequence"/>
</dbReference>
<dbReference type="OrthoDB" id="3298743at2"/>
<reference evidence="2 3" key="1">
    <citation type="submission" date="2019-03" db="EMBL/GenBank/DDBJ databases">
        <title>Bradyrhizobium diversity isolated from nodules of Chamaecrista fasciculata.</title>
        <authorList>
            <person name="Klepa M.S."/>
            <person name="Urquiaga M.O."/>
            <person name="Hungria M."/>
            <person name="Delamuta J.R."/>
        </authorList>
    </citation>
    <scope>NUCLEOTIDE SEQUENCE [LARGE SCALE GENOMIC DNA]</scope>
    <source>
        <strain evidence="2 3">CNPSo 3448</strain>
    </source>
</reference>
<dbReference type="EMBL" id="SPQT01000011">
    <property type="protein sequence ID" value="TFV46345.1"/>
    <property type="molecule type" value="Genomic_DNA"/>
</dbReference>
<dbReference type="AlphaFoldDB" id="A0A4Y9LST3"/>
<proteinExistence type="predicted"/>
<keyword evidence="1" id="KW-0812">Transmembrane</keyword>
<evidence type="ECO:0000313" key="2">
    <source>
        <dbReference type="EMBL" id="TFV46345.1"/>
    </source>
</evidence>
<name>A0A4Y9LST3_9BRAD</name>
<dbReference type="NCBIfam" id="NF041635">
    <property type="entry name" value="STM3941_fam"/>
    <property type="match status" value="1"/>
</dbReference>
<organism evidence="2 3">
    <name type="scientific">Bradyrhizobium niftali</name>
    <dbReference type="NCBI Taxonomy" id="2560055"/>
    <lineage>
        <taxon>Bacteria</taxon>
        <taxon>Pseudomonadati</taxon>
        <taxon>Pseudomonadota</taxon>
        <taxon>Alphaproteobacteria</taxon>
        <taxon>Hyphomicrobiales</taxon>
        <taxon>Nitrobacteraceae</taxon>
        <taxon>Bradyrhizobium</taxon>
    </lineage>
</organism>
<comment type="caution">
    <text evidence="2">The sequence shown here is derived from an EMBL/GenBank/DDBJ whole genome shotgun (WGS) entry which is preliminary data.</text>
</comment>
<sequence length="193" mass="21221">MAVKMSISQNLPNLAIGYSLARLFKLLGAGLLATLLCGALAFSLHYGKDIATIQIALSYFGIVFFGLATCKTLWTLISAREPVLFITRVGIRDTRIADDTISWRSVRDISIFRYRSQRIVVLQVDPLLAERFEGGFLKHVLSLLNKPIGADGVLVTGGLTMDGETLFETCKQYWTAGRLAYSGRAAPEPEPVH</sequence>